<name>A0A9D4U0D0_CHLVU</name>
<protein>
    <submittedName>
        <fullName evidence="1">Uncharacterized protein</fullName>
    </submittedName>
</protein>
<dbReference type="AlphaFoldDB" id="A0A9D4U0D0"/>
<dbReference type="SUPFAM" id="SSF52540">
    <property type="entry name" value="P-loop containing nucleoside triphosphate hydrolases"/>
    <property type="match status" value="1"/>
</dbReference>
<dbReference type="InterPro" id="IPR027417">
    <property type="entry name" value="P-loop_NTPase"/>
</dbReference>
<dbReference type="PROSITE" id="PS51419">
    <property type="entry name" value="RAB"/>
    <property type="match status" value="1"/>
</dbReference>
<dbReference type="EMBL" id="SIDB01000001">
    <property type="protein sequence ID" value="KAI3439017.1"/>
    <property type="molecule type" value="Genomic_DNA"/>
</dbReference>
<proteinExistence type="predicted"/>
<evidence type="ECO:0000313" key="2">
    <source>
        <dbReference type="Proteomes" id="UP001055712"/>
    </source>
</evidence>
<comment type="caution">
    <text evidence="1">The sequence shown here is derived from an EMBL/GenBank/DDBJ whole genome shotgun (WGS) entry which is preliminary data.</text>
</comment>
<reference evidence="1" key="2">
    <citation type="submission" date="2020-11" db="EMBL/GenBank/DDBJ databases">
        <authorList>
            <person name="Cecchin M."/>
            <person name="Marcolungo L."/>
            <person name="Rossato M."/>
            <person name="Girolomoni L."/>
            <person name="Cosentino E."/>
            <person name="Cuine S."/>
            <person name="Li-Beisson Y."/>
            <person name="Delledonne M."/>
            <person name="Ballottari M."/>
        </authorList>
    </citation>
    <scope>NUCLEOTIDE SEQUENCE</scope>
    <source>
        <strain evidence="1">211/11P</strain>
        <tissue evidence="1">Whole cell</tissue>
    </source>
</reference>
<organism evidence="1 2">
    <name type="scientific">Chlorella vulgaris</name>
    <name type="common">Green alga</name>
    <dbReference type="NCBI Taxonomy" id="3077"/>
    <lineage>
        <taxon>Eukaryota</taxon>
        <taxon>Viridiplantae</taxon>
        <taxon>Chlorophyta</taxon>
        <taxon>core chlorophytes</taxon>
        <taxon>Trebouxiophyceae</taxon>
        <taxon>Chlorellales</taxon>
        <taxon>Chlorellaceae</taxon>
        <taxon>Chlorella clade</taxon>
        <taxon>Chlorella</taxon>
    </lineage>
</organism>
<dbReference type="Gene3D" id="3.40.50.300">
    <property type="entry name" value="P-loop containing nucleotide triphosphate hydrolases"/>
    <property type="match status" value="1"/>
</dbReference>
<dbReference type="OrthoDB" id="10613412at2759"/>
<gene>
    <name evidence="1" type="ORF">D9Q98_001429</name>
</gene>
<reference evidence="1" key="1">
    <citation type="journal article" date="2019" name="Plant J.">
        <title>Chlorella vulgaris genome assembly and annotation reveals the molecular basis for metabolic acclimation to high light conditions.</title>
        <authorList>
            <person name="Cecchin M."/>
            <person name="Marcolungo L."/>
            <person name="Rossato M."/>
            <person name="Girolomoni L."/>
            <person name="Cosentino E."/>
            <person name="Cuine S."/>
            <person name="Li-Beisson Y."/>
            <person name="Delledonne M."/>
            <person name="Ballottari M."/>
        </authorList>
    </citation>
    <scope>NUCLEOTIDE SEQUENCE</scope>
    <source>
        <strain evidence="1">211/11P</strain>
    </source>
</reference>
<evidence type="ECO:0000313" key="1">
    <source>
        <dbReference type="EMBL" id="KAI3439017.1"/>
    </source>
</evidence>
<accession>A0A9D4U0D0</accession>
<sequence>MIFAAAGAATGLAEGLLRATGKEVLSLVQGSSACGSVHPPMQYCCKPLLNLVVLGDQGSDTAALAHAFAGQQYGMCGSAASTTQPADLLLLQAEVGGQPTSICLWHLSGREEARELGPSFYSLASACLVAYRPCSQPQPSRVLSYWAAQCCGHRQSLSVPLLPLAVVAICQPGENPAVAAAAVVDGEQWCQRNHVPHFKVEGQQDIASLRAAFQALLLLALKHHEMSSAITAARATARLEQPAGRPASDVLRSLLQQLDVPAMMQSELGPALHRLAPERQPQVAQLAS</sequence>
<dbReference type="Proteomes" id="UP001055712">
    <property type="component" value="Unassembled WGS sequence"/>
</dbReference>
<keyword evidence="2" id="KW-1185">Reference proteome</keyword>